<reference evidence="2" key="1">
    <citation type="submission" date="2020-10" db="EMBL/GenBank/DDBJ databases">
        <title>Genome Sequence of Monilinia vaccinii-corymbosi Sheds Light on Mummy Berry Disease Infection of Blueberry and Mating Type.</title>
        <authorList>
            <person name="Yow A.G."/>
            <person name="Zhang Y."/>
            <person name="Bansal K."/>
            <person name="Eacker S.M."/>
            <person name="Sullivan S."/>
            <person name="Liachko I."/>
            <person name="Cubeta M.A."/>
            <person name="Rollins J.A."/>
            <person name="Ashrafi H."/>
        </authorList>
    </citation>
    <scope>NUCLEOTIDE SEQUENCE</scope>
    <source>
        <strain evidence="2">RL-1</strain>
    </source>
</reference>
<sequence length="213" mass="24937">MHQIYKNATNVRIWLGNDDQSIDIHAALALMSHCLTMFEQVRGRGNSKLESDWNIFIATSWKVVFRRAFLREMIRAITEAGCEYDFETLGARYVKEGEKEPITQKIDWHSGSEYSSGWKAIKNILTRSYFTRSWIIQEMVLSSNRSMFIGDYDVTDILRFVELLYQNPEIKRQLPSECFVEPKVIWRTHHLIRGIVECRGNMNLGYLLATFRG</sequence>
<dbReference type="PANTHER" id="PTHR24148:SF64">
    <property type="entry name" value="HETEROKARYON INCOMPATIBILITY DOMAIN-CONTAINING PROTEIN"/>
    <property type="match status" value="1"/>
</dbReference>
<evidence type="ECO:0000313" key="2">
    <source>
        <dbReference type="EMBL" id="QSZ35323.1"/>
    </source>
</evidence>
<feature type="domain" description="Heterokaryon incompatibility" evidence="1">
    <location>
        <begin position="1"/>
        <end position="138"/>
    </location>
</feature>
<keyword evidence="3" id="KW-1185">Reference proteome</keyword>
<dbReference type="PANTHER" id="PTHR24148">
    <property type="entry name" value="ANKYRIN REPEAT DOMAIN-CONTAINING PROTEIN 39 HOMOLOG-RELATED"/>
    <property type="match status" value="1"/>
</dbReference>
<dbReference type="OrthoDB" id="3548752at2759"/>
<evidence type="ECO:0000313" key="3">
    <source>
        <dbReference type="Proteomes" id="UP000672032"/>
    </source>
</evidence>
<dbReference type="Proteomes" id="UP000672032">
    <property type="component" value="Chromosome 5"/>
</dbReference>
<dbReference type="InterPro" id="IPR052895">
    <property type="entry name" value="HetReg/Transcr_Mod"/>
</dbReference>
<name>A0A8A3PJX9_9HELO</name>
<dbReference type="EMBL" id="CP063409">
    <property type="protein sequence ID" value="QSZ35323.1"/>
    <property type="molecule type" value="Genomic_DNA"/>
</dbReference>
<dbReference type="AlphaFoldDB" id="A0A8A3PJX9"/>
<dbReference type="InterPro" id="IPR010730">
    <property type="entry name" value="HET"/>
</dbReference>
<gene>
    <name evidence="2" type="ORF">DSL72_008192</name>
</gene>
<evidence type="ECO:0000259" key="1">
    <source>
        <dbReference type="Pfam" id="PF06985"/>
    </source>
</evidence>
<organism evidence="2 3">
    <name type="scientific">Monilinia vaccinii-corymbosi</name>
    <dbReference type="NCBI Taxonomy" id="61207"/>
    <lineage>
        <taxon>Eukaryota</taxon>
        <taxon>Fungi</taxon>
        <taxon>Dikarya</taxon>
        <taxon>Ascomycota</taxon>
        <taxon>Pezizomycotina</taxon>
        <taxon>Leotiomycetes</taxon>
        <taxon>Helotiales</taxon>
        <taxon>Sclerotiniaceae</taxon>
        <taxon>Monilinia</taxon>
    </lineage>
</organism>
<proteinExistence type="predicted"/>
<protein>
    <recommendedName>
        <fullName evidence="1">Heterokaryon incompatibility domain-containing protein</fullName>
    </recommendedName>
</protein>
<dbReference type="Pfam" id="PF06985">
    <property type="entry name" value="HET"/>
    <property type="match status" value="1"/>
</dbReference>
<accession>A0A8A3PJX9</accession>